<organism evidence="5 6">
    <name type="scientific">Chenopodium quinoa</name>
    <name type="common">Quinoa</name>
    <dbReference type="NCBI Taxonomy" id="63459"/>
    <lineage>
        <taxon>Eukaryota</taxon>
        <taxon>Viridiplantae</taxon>
        <taxon>Streptophyta</taxon>
        <taxon>Embryophyta</taxon>
        <taxon>Tracheophyta</taxon>
        <taxon>Spermatophyta</taxon>
        <taxon>Magnoliopsida</taxon>
        <taxon>eudicotyledons</taxon>
        <taxon>Gunneridae</taxon>
        <taxon>Pentapetalae</taxon>
        <taxon>Caryophyllales</taxon>
        <taxon>Chenopodiaceae</taxon>
        <taxon>Chenopodioideae</taxon>
        <taxon>Atripliceae</taxon>
        <taxon>Chenopodium</taxon>
    </lineage>
</organism>
<dbReference type="InterPro" id="IPR000528">
    <property type="entry name" value="Plant_nsLTP"/>
</dbReference>
<reference evidence="5" key="1">
    <citation type="journal article" date="2017" name="Nature">
        <title>The genome of Chenopodium quinoa.</title>
        <authorList>
            <person name="Jarvis D.E."/>
            <person name="Ho Y.S."/>
            <person name="Lightfoot D.J."/>
            <person name="Schmoeckel S.M."/>
            <person name="Li B."/>
            <person name="Borm T.J.A."/>
            <person name="Ohyanagi H."/>
            <person name="Mineta K."/>
            <person name="Michell C.T."/>
            <person name="Saber N."/>
            <person name="Kharbatia N.M."/>
            <person name="Rupper R.R."/>
            <person name="Sharp A.R."/>
            <person name="Dally N."/>
            <person name="Boughton B.A."/>
            <person name="Woo Y.H."/>
            <person name="Gao G."/>
            <person name="Schijlen E.G.W.M."/>
            <person name="Guo X."/>
            <person name="Momin A.A."/>
            <person name="Negrao S."/>
            <person name="Al-Babili S."/>
            <person name="Gehring C."/>
            <person name="Roessner U."/>
            <person name="Jung C."/>
            <person name="Murphy K."/>
            <person name="Arold S.T."/>
            <person name="Gojobori T."/>
            <person name="van der Linden C.G."/>
            <person name="van Loo E.N."/>
            <person name="Jellen E.N."/>
            <person name="Maughan P.J."/>
            <person name="Tester M."/>
        </authorList>
    </citation>
    <scope>NUCLEOTIDE SEQUENCE [LARGE SCALE GENOMIC DNA]</scope>
    <source>
        <strain evidence="5">cv. PI 614886</strain>
    </source>
</reference>
<feature type="domain" description="Bifunctional inhibitor/plant lipid transfer protein/seed storage helical" evidence="4">
    <location>
        <begin position="148"/>
        <end position="223"/>
    </location>
</feature>
<keyword evidence="2" id="KW-0813">Transport</keyword>
<dbReference type="CDD" id="cd01960">
    <property type="entry name" value="nsLTP1"/>
    <property type="match status" value="1"/>
</dbReference>
<evidence type="ECO:0000256" key="3">
    <source>
        <dbReference type="SAM" id="SignalP"/>
    </source>
</evidence>
<comment type="function">
    <text evidence="2">Plant non-specific lipid-transfer proteins transfer phospholipids as well as galactolipids across membranes. May play a role in wax or cutin deposition in the cell walls of expanding epidermal cells and certain secretory tissues.</text>
</comment>
<evidence type="ECO:0000313" key="5">
    <source>
        <dbReference type="EnsemblPlants" id="AUR62004483-RA:cds"/>
    </source>
</evidence>
<feature type="chain" id="PRO_5030914939" description="Non-specific lipid-transfer protein" evidence="3">
    <location>
        <begin position="26"/>
        <end position="225"/>
    </location>
</feature>
<dbReference type="GO" id="GO:0006869">
    <property type="term" value="P:lipid transport"/>
    <property type="evidence" value="ECO:0007669"/>
    <property type="project" value="InterPro"/>
</dbReference>
<dbReference type="EnsemblPlants" id="AUR62004483-RA">
    <property type="protein sequence ID" value="AUR62004483-RA:cds"/>
    <property type="gene ID" value="AUR62004483"/>
</dbReference>
<feature type="signal peptide" evidence="3">
    <location>
        <begin position="1"/>
        <end position="25"/>
    </location>
</feature>
<dbReference type="Gramene" id="AUR62004483-RA">
    <property type="protein sequence ID" value="AUR62004483-RA:cds"/>
    <property type="gene ID" value="AUR62004483"/>
</dbReference>
<dbReference type="PANTHER" id="PTHR33076">
    <property type="entry name" value="NON-SPECIFIC LIPID-TRANSFER PROTEIN 2-RELATED"/>
    <property type="match status" value="1"/>
</dbReference>
<evidence type="ECO:0000259" key="4">
    <source>
        <dbReference type="SMART" id="SM00499"/>
    </source>
</evidence>
<dbReference type="InterPro" id="IPR036312">
    <property type="entry name" value="Bifun_inhib/LTP/seed_sf"/>
</dbReference>
<keyword evidence="2" id="KW-0446">Lipid-binding</keyword>
<evidence type="ECO:0000256" key="2">
    <source>
        <dbReference type="RuleBase" id="RU000628"/>
    </source>
</evidence>
<dbReference type="Pfam" id="PF00234">
    <property type="entry name" value="Tryp_alpha_amyl"/>
    <property type="match status" value="2"/>
</dbReference>
<dbReference type="Gene3D" id="1.10.110.10">
    <property type="entry name" value="Plant lipid-transfer and hydrophobic proteins"/>
    <property type="match status" value="2"/>
</dbReference>
<dbReference type="SMART" id="SM00499">
    <property type="entry name" value="AAI"/>
    <property type="match status" value="2"/>
</dbReference>
<proteinExistence type="inferred from homology"/>
<dbReference type="AlphaFoldDB" id="A0A803KZM3"/>
<feature type="domain" description="Bifunctional inhibitor/plant lipid transfer protein/seed storage helical" evidence="4">
    <location>
        <begin position="29"/>
        <end position="114"/>
    </location>
</feature>
<keyword evidence="6" id="KW-1185">Reference proteome</keyword>
<keyword evidence="3" id="KW-0732">Signal</keyword>
<dbReference type="Proteomes" id="UP000596660">
    <property type="component" value="Unplaced"/>
</dbReference>
<comment type="similarity">
    <text evidence="1 2">Belongs to the plant LTP family.</text>
</comment>
<dbReference type="PRINTS" id="PR00382">
    <property type="entry name" value="LIPIDTRNSFER"/>
</dbReference>
<protein>
    <recommendedName>
        <fullName evidence="2">Non-specific lipid-transfer protein</fullName>
    </recommendedName>
</protein>
<dbReference type="SUPFAM" id="SSF47699">
    <property type="entry name" value="Bifunctional inhibitor/lipid-transfer protein/seed storage 2S albumin"/>
    <property type="match status" value="2"/>
</dbReference>
<reference evidence="5" key="2">
    <citation type="submission" date="2021-03" db="UniProtKB">
        <authorList>
            <consortium name="EnsemblPlants"/>
        </authorList>
    </citation>
    <scope>IDENTIFICATION</scope>
</reference>
<dbReference type="GO" id="GO:0008289">
    <property type="term" value="F:lipid binding"/>
    <property type="evidence" value="ECO:0007669"/>
    <property type="project" value="UniProtKB-KW"/>
</dbReference>
<dbReference type="InterPro" id="IPR016140">
    <property type="entry name" value="Bifunc_inhib/LTP/seed_store"/>
</dbReference>
<sequence>MANKFTFFLGYIAILSLLLARSTVCVPSCVDVVSDSAPCLPFISKSTDSPSDFCCAGIRNVAGMAKSQSDEVQICDCLKANMAEFDYDPTLVADLPKLCLVNITLPPINNTTDCSRTQKFLTVSFLYRDLQVSLKISARTIITELSPCADFIRDESSIPEKACCNGVHNVAGLAKGRSGVAKICECLKQGLDDTTYDPTKVQQLPTECGANIDFPPVNFNVDCTQ</sequence>
<evidence type="ECO:0000256" key="1">
    <source>
        <dbReference type="ARBA" id="ARBA00009748"/>
    </source>
</evidence>
<evidence type="ECO:0000313" key="6">
    <source>
        <dbReference type="Proteomes" id="UP000596660"/>
    </source>
</evidence>
<name>A0A803KZM3_CHEQI</name>
<accession>A0A803KZM3</accession>